<protein>
    <submittedName>
        <fullName evidence="2">Uncharacterized protein</fullName>
    </submittedName>
</protein>
<sequence length="322" mass="35715">MGSWLPWRKLASNPPGLDWPALPWQSRGLYALLLGLANDAGRIPLGRLGLPSLAGGINAPWSEVHPHFDALVSAGWLEVEGSDVFLPHFADSQRAATTAERVAEFRKRMRNDAVTDEKRPSNDSLPDRNESVTNRELDKKEIRLDQNRKDSLVISEPKQPELELVPQQAADANQKPKEPSKAQIQAQVALGLFAELVAARMSVIAGAEQLQPRPAALAGIKACLGQGYTPDQIRHVIKLKAAEVRAYPGQARWFVPKWFHPANVEQYYALSEADVTSVKGGRRPSKSPADIKREAELDAYFARQDRKHDAIDVASTETRREF</sequence>
<feature type="region of interest" description="Disordered" evidence="1">
    <location>
        <begin position="111"/>
        <end position="142"/>
    </location>
</feature>
<name>L7VX46_9BACT</name>
<reference evidence="2" key="1">
    <citation type="submission" date="2012-09" db="EMBL/GenBank/DDBJ databases">
        <title>Metagenomic Characterization of a Microbial Community in Wastewater Detects High Levels of Antibiotic Resistance.</title>
        <authorList>
            <person name="Abrams M."/>
            <person name="Caldwell A."/>
            <person name="Vandaei E."/>
            <person name="Lee W."/>
            <person name="Perrott J."/>
            <person name="Khan S.Y."/>
            <person name="Ta J."/>
            <person name="Romero D."/>
            <person name="Nguyen V."/>
            <person name="Pourmand N."/>
            <person name="Ouverney C.C."/>
        </authorList>
    </citation>
    <scope>NUCLEOTIDE SEQUENCE</scope>
</reference>
<evidence type="ECO:0000313" key="2">
    <source>
        <dbReference type="EMBL" id="AGC71956.1"/>
    </source>
</evidence>
<evidence type="ECO:0000256" key="1">
    <source>
        <dbReference type="SAM" id="MobiDB-lite"/>
    </source>
</evidence>
<accession>L7VX46</accession>
<proteinExistence type="predicted"/>
<dbReference type="AlphaFoldDB" id="L7VX46"/>
<organism evidence="2">
    <name type="scientific">uncultured bacterium A1Q1_fos_25</name>
    <dbReference type="NCBI Taxonomy" id="1256569"/>
    <lineage>
        <taxon>Bacteria</taxon>
        <taxon>environmental samples</taxon>
    </lineage>
</organism>
<dbReference type="EMBL" id="JX649887">
    <property type="protein sequence ID" value="AGC71956.1"/>
    <property type="molecule type" value="Genomic_DNA"/>
</dbReference>